<evidence type="ECO:0000313" key="3">
    <source>
        <dbReference type="Proteomes" id="UP000289886"/>
    </source>
</evidence>
<evidence type="ECO:0008006" key="4">
    <source>
        <dbReference type="Google" id="ProtNLM"/>
    </source>
</evidence>
<sequence length="144" mass="15311">MPANCASLPRPAVVVGRMTVEDFCHISIQIAGIHGTVLVDAGSSVKLVRPVVYQQATGRKWRRLEPIAMHIVTGGLSPMWGKGPMKIQVGATPCATRCEWLMSRPLHSGPGFPSADQRPVGPPEGAPPVPMGPSRHIDYPGGDC</sequence>
<comment type="caution">
    <text evidence="2">The sequence shown here is derived from an EMBL/GenBank/DDBJ whole genome shotgun (WGS) entry which is preliminary data.</text>
</comment>
<gene>
    <name evidence="2" type="ORF">EOD39_6472</name>
</gene>
<feature type="region of interest" description="Disordered" evidence="1">
    <location>
        <begin position="109"/>
        <end position="144"/>
    </location>
</feature>
<proteinExistence type="predicted"/>
<accession>A0A444UA09</accession>
<dbReference type="AlphaFoldDB" id="A0A444UA09"/>
<dbReference type="Proteomes" id="UP000289886">
    <property type="component" value="Unassembled WGS sequence"/>
</dbReference>
<organism evidence="2 3">
    <name type="scientific">Acipenser ruthenus</name>
    <name type="common">Sterlet sturgeon</name>
    <dbReference type="NCBI Taxonomy" id="7906"/>
    <lineage>
        <taxon>Eukaryota</taxon>
        <taxon>Metazoa</taxon>
        <taxon>Chordata</taxon>
        <taxon>Craniata</taxon>
        <taxon>Vertebrata</taxon>
        <taxon>Euteleostomi</taxon>
        <taxon>Actinopterygii</taxon>
        <taxon>Chondrostei</taxon>
        <taxon>Acipenseriformes</taxon>
        <taxon>Acipenseridae</taxon>
        <taxon>Acipenser</taxon>
    </lineage>
</organism>
<reference evidence="2 3" key="1">
    <citation type="submission" date="2019-01" db="EMBL/GenBank/DDBJ databases">
        <title>Draft Genome and Complete Hox-Cluster Characterization of the Sterlet Sturgeon (Acipenser ruthenus).</title>
        <authorList>
            <person name="Wei Q."/>
        </authorList>
    </citation>
    <scope>NUCLEOTIDE SEQUENCE [LARGE SCALE GENOMIC DNA]</scope>
    <source>
        <strain evidence="2">WHYD16114868_AA</strain>
        <tissue evidence="2">Blood</tissue>
    </source>
</reference>
<protein>
    <recommendedName>
        <fullName evidence="4">Peptidase A2 domain-containing protein</fullName>
    </recommendedName>
</protein>
<keyword evidence="3" id="KW-1185">Reference proteome</keyword>
<evidence type="ECO:0000313" key="2">
    <source>
        <dbReference type="EMBL" id="RXM32005.1"/>
    </source>
</evidence>
<evidence type="ECO:0000256" key="1">
    <source>
        <dbReference type="SAM" id="MobiDB-lite"/>
    </source>
</evidence>
<name>A0A444UA09_ACIRT</name>
<feature type="compositionally biased region" description="Pro residues" evidence="1">
    <location>
        <begin position="120"/>
        <end position="131"/>
    </location>
</feature>
<dbReference type="EMBL" id="SCEB01214971">
    <property type="protein sequence ID" value="RXM32005.1"/>
    <property type="molecule type" value="Genomic_DNA"/>
</dbReference>